<comment type="similarity">
    <text evidence="1 7 8 9">Belongs to the TRAFAC class TrmE-Era-EngA-EngB-Septin-like GTPase superfamily. Era GTPase family.</text>
</comment>
<dbReference type="Gene3D" id="3.40.50.300">
    <property type="entry name" value="P-loop containing nucleotide triphosphate hydrolases"/>
    <property type="match status" value="1"/>
</dbReference>
<feature type="domain" description="Era-type G" evidence="11">
    <location>
        <begin position="7"/>
        <end position="174"/>
    </location>
</feature>
<dbReference type="GO" id="GO:0070181">
    <property type="term" value="F:small ribosomal subunit rRNA binding"/>
    <property type="evidence" value="ECO:0007669"/>
    <property type="project" value="UniProtKB-UniRule"/>
</dbReference>
<dbReference type="InterPro" id="IPR015946">
    <property type="entry name" value="KH_dom-like_a/b"/>
</dbReference>
<evidence type="ECO:0000256" key="6">
    <source>
        <dbReference type="ARBA" id="ARBA00023134"/>
    </source>
</evidence>
<dbReference type="GO" id="GO:0043024">
    <property type="term" value="F:ribosomal small subunit binding"/>
    <property type="evidence" value="ECO:0007669"/>
    <property type="project" value="TreeGrafter"/>
</dbReference>
<dbReference type="GO" id="GO:0005886">
    <property type="term" value="C:plasma membrane"/>
    <property type="evidence" value="ECO:0007669"/>
    <property type="project" value="UniProtKB-SubCell"/>
</dbReference>
<dbReference type="FunFam" id="3.30.300.20:FF:000003">
    <property type="entry name" value="GTPase Era"/>
    <property type="match status" value="1"/>
</dbReference>
<proteinExistence type="inferred from homology"/>
<evidence type="ECO:0000256" key="3">
    <source>
        <dbReference type="ARBA" id="ARBA00022517"/>
    </source>
</evidence>
<reference evidence="12 13" key="1">
    <citation type="submission" date="2019-03" db="EMBL/GenBank/DDBJ databases">
        <title>Genomic Encyclopedia of Type Strains, Phase IV (KMG-IV): sequencing the most valuable type-strain genomes for metagenomic binning, comparative biology and taxonomic classification.</title>
        <authorList>
            <person name="Goeker M."/>
        </authorList>
    </citation>
    <scope>NUCLEOTIDE SEQUENCE [LARGE SCALE GENOMIC DNA]</scope>
    <source>
        <strain evidence="12 13">DSM 100309</strain>
    </source>
</reference>
<comment type="function">
    <text evidence="7">An essential GTPase that binds both GDP and GTP, with rapid nucleotide exchange. Plays a role in 16S rRNA processing and 30S ribosomal subunit biogenesis and possibly also in cell cycle regulation and energy metabolism.</text>
</comment>
<dbReference type="Proteomes" id="UP000295367">
    <property type="component" value="Unassembled WGS sequence"/>
</dbReference>
<dbReference type="GO" id="GO:0003924">
    <property type="term" value="F:GTPase activity"/>
    <property type="evidence" value="ECO:0007669"/>
    <property type="project" value="UniProtKB-UniRule"/>
</dbReference>
<feature type="domain" description="KH type-2" evidence="10">
    <location>
        <begin position="197"/>
        <end position="281"/>
    </location>
</feature>
<dbReference type="NCBIfam" id="TIGR00231">
    <property type="entry name" value="small_GTP"/>
    <property type="match status" value="1"/>
</dbReference>
<name>A0A4R3YDU7_9PROT</name>
<dbReference type="CDD" id="cd22534">
    <property type="entry name" value="KH-II_Era"/>
    <property type="match status" value="1"/>
</dbReference>
<evidence type="ECO:0000256" key="5">
    <source>
        <dbReference type="ARBA" id="ARBA00022884"/>
    </source>
</evidence>
<accession>A0A4R3YDU7</accession>
<dbReference type="PRINTS" id="PR00326">
    <property type="entry name" value="GTP1OBG"/>
</dbReference>
<keyword evidence="7" id="KW-0963">Cytoplasm</keyword>
<feature type="region of interest" description="G1" evidence="8">
    <location>
        <begin position="15"/>
        <end position="22"/>
    </location>
</feature>
<comment type="caution">
    <text evidence="12">The sequence shown here is derived from an EMBL/GenBank/DDBJ whole genome shotgun (WGS) entry which is preliminary data.</text>
</comment>
<dbReference type="InterPro" id="IPR005662">
    <property type="entry name" value="GTPase_Era-like"/>
</dbReference>
<keyword evidence="7" id="KW-0472">Membrane</keyword>
<feature type="region of interest" description="G4" evidence="8">
    <location>
        <begin position="123"/>
        <end position="126"/>
    </location>
</feature>
<evidence type="ECO:0000259" key="11">
    <source>
        <dbReference type="PROSITE" id="PS51713"/>
    </source>
</evidence>
<evidence type="ECO:0000313" key="12">
    <source>
        <dbReference type="EMBL" id="TCV90226.1"/>
    </source>
</evidence>
<dbReference type="AlphaFoldDB" id="A0A4R3YDU7"/>
<dbReference type="PROSITE" id="PS51713">
    <property type="entry name" value="G_ERA"/>
    <property type="match status" value="1"/>
</dbReference>
<organism evidence="12 13">
    <name type="scientific">Sulfurirhabdus autotrophica</name>
    <dbReference type="NCBI Taxonomy" id="1706046"/>
    <lineage>
        <taxon>Bacteria</taxon>
        <taxon>Pseudomonadati</taxon>
        <taxon>Pseudomonadota</taxon>
        <taxon>Betaproteobacteria</taxon>
        <taxon>Nitrosomonadales</taxon>
        <taxon>Sulfuricellaceae</taxon>
        <taxon>Sulfurirhabdus</taxon>
    </lineage>
</organism>
<dbReference type="InterPro" id="IPR004044">
    <property type="entry name" value="KH_dom_type_2"/>
</dbReference>
<dbReference type="PANTHER" id="PTHR42698">
    <property type="entry name" value="GTPASE ERA"/>
    <property type="match status" value="1"/>
</dbReference>
<dbReference type="EMBL" id="SMCO01000001">
    <property type="protein sequence ID" value="TCV90226.1"/>
    <property type="molecule type" value="Genomic_DNA"/>
</dbReference>
<keyword evidence="7" id="KW-0699">rRNA-binding</keyword>
<feature type="binding site" evidence="7">
    <location>
        <begin position="15"/>
        <end position="22"/>
    </location>
    <ligand>
        <name>GTP</name>
        <dbReference type="ChEBI" id="CHEBI:37565"/>
    </ligand>
</feature>
<dbReference type="OrthoDB" id="9805918at2"/>
<evidence type="ECO:0000259" key="10">
    <source>
        <dbReference type="PROSITE" id="PS50823"/>
    </source>
</evidence>
<evidence type="ECO:0000256" key="7">
    <source>
        <dbReference type="HAMAP-Rule" id="MF_00367"/>
    </source>
</evidence>
<evidence type="ECO:0000256" key="8">
    <source>
        <dbReference type="PROSITE-ProRule" id="PRU01050"/>
    </source>
</evidence>
<feature type="region of interest" description="G3" evidence="8">
    <location>
        <begin position="62"/>
        <end position="65"/>
    </location>
</feature>
<dbReference type="GO" id="GO:0000028">
    <property type="term" value="P:ribosomal small subunit assembly"/>
    <property type="evidence" value="ECO:0007669"/>
    <property type="project" value="TreeGrafter"/>
</dbReference>
<keyword evidence="7" id="KW-1003">Cell membrane</keyword>
<dbReference type="SUPFAM" id="SSF52540">
    <property type="entry name" value="P-loop containing nucleoside triphosphate hydrolases"/>
    <property type="match status" value="1"/>
</dbReference>
<dbReference type="GO" id="GO:0005829">
    <property type="term" value="C:cytosol"/>
    <property type="evidence" value="ECO:0007669"/>
    <property type="project" value="TreeGrafter"/>
</dbReference>
<evidence type="ECO:0000256" key="1">
    <source>
        <dbReference type="ARBA" id="ARBA00007921"/>
    </source>
</evidence>
<dbReference type="Pfam" id="PF01926">
    <property type="entry name" value="MMR_HSR1"/>
    <property type="match status" value="1"/>
</dbReference>
<comment type="subcellular location">
    <subcellularLocation>
        <location evidence="7">Cytoplasm</location>
    </subcellularLocation>
    <subcellularLocation>
        <location evidence="7">Cell membrane</location>
        <topology evidence="7">Peripheral membrane protein</topology>
    </subcellularLocation>
</comment>
<dbReference type="InterPro" id="IPR030388">
    <property type="entry name" value="G_ERA_dom"/>
</dbReference>
<dbReference type="PANTHER" id="PTHR42698:SF1">
    <property type="entry name" value="GTPASE ERA, MITOCHONDRIAL"/>
    <property type="match status" value="1"/>
</dbReference>
<dbReference type="Pfam" id="PF07650">
    <property type="entry name" value="KH_2"/>
    <property type="match status" value="1"/>
</dbReference>
<comment type="subunit">
    <text evidence="7">Monomer.</text>
</comment>
<dbReference type="NCBIfam" id="NF000908">
    <property type="entry name" value="PRK00089.1"/>
    <property type="match status" value="1"/>
</dbReference>
<dbReference type="FunFam" id="3.40.50.300:FF:000094">
    <property type="entry name" value="GTPase Era"/>
    <property type="match status" value="1"/>
</dbReference>
<dbReference type="InterPro" id="IPR009019">
    <property type="entry name" value="KH_sf_prok-type"/>
</dbReference>
<evidence type="ECO:0000313" key="13">
    <source>
        <dbReference type="Proteomes" id="UP000295367"/>
    </source>
</evidence>
<feature type="binding site" evidence="7">
    <location>
        <begin position="123"/>
        <end position="126"/>
    </location>
    <ligand>
        <name>GTP</name>
        <dbReference type="ChEBI" id="CHEBI:37565"/>
    </ligand>
</feature>
<dbReference type="RefSeq" id="WP_124947806.1">
    <property type="nucleotide sequence ID" value="NZ_BHVT01000073.1"/>
</dbReference>
<keyword evidence="3 7" id="KW-0690">Ribosome biogenesis</keyword>
<keyword evidence="4 7" id="KW-0547">Nucleotide-binding</keyword>
<dbReference type="InterPro" id="IPR005225">
    <property type="entry name" value="Small_GTP-bd"/>
</dbReference>
<protein>
    <recommendedName>
        <fullName evidence="2 7">GTPase Era</fullName>
    </recommendedName>
</protein>
<keyword evidence="5 7" id="KW-0694">RNA-binding</keyword>
<evidence type="ECO:0000256" key="9">
    <source>
        <dbReference type="RuleBase" id="RU003761"/>
    </source>
</evidence>
<dbReference type="SUPFAM" id="SSF54814">
    <property type="entry name" value="Prokaryotic type KH domain (KH-domain type II)"/>
    <property type="match status" value="1"/>
</dbReference>
<dbReference type="HAMAP" id="MF_00367">
    <property type="entry name" value="GTPase_Era"/>
    <property type="match status" value="1"/>
</dbReference>
<gene>
    <name evidence="7" type="primary">era</name>
    <name evidence="12" type="ORF">EDC63_101193</name>
</gene>
<sequence>MDTPEFRTGYIAIVGRPNVGKSTLLNHLIGQKISITSRKAQTTRHRITGIHTTPESQFIFVDTPGFQLQHQNALNRSMNRTVTQVLNDVDVVLFVIEALRFSDKDKQVIKLLPQNRPVLLIINKVDTIEEKNMLLPFIEKMAELFPFTAIIPVSAQQSTGLPDLLKEISSHLPVAQPLFGEDEITDRSERFLVAEIIREKLFRSLGEEIPYSTTVEIEKFEMDGKLRRIHAAIIVDKAGQKAIVIGKGGEKLKGIATQARLDMEKLFDGKVYLEIWVKVKGGWADDERALKSLGYE</sequence>
<feature type="region of interest" description="G5" evidence="8">
    <location>
        <begin position="153"/>
        <end position="155"/>
    </location>
</feature>
<keyword evidence="13" id="KW-1185">Reference proteome</keyword>
<feature type="region of interest" description="G2" evidence="8">
    <location>
        <begin position="41"/>
        <end position="45"/>
    </location>
</feature>
<feature type="binding site" evidence="7">
    <location>
        <begin position="62"/>
        <end position="66"/>
    </location>
    <ligand>
        <name>GTP</name>
        <dbReference type="ChEBI" id="CHEBI:37565"/>
    </ligand>
</feature>
<dbReference type="InterPro" id="IPR027417">
    <property type="entry name" value="P-loop_NTPase"/>
</dbReference>
<dbReference type="InterPro" id="IPR006073">
    <property type="entry name" value="GTP-bd"/>
</dbReference>
<evidence type="ECO:0000256" key="2">
    <source>
        <dbReference type="ARBA" id="ARBA00020484"/>
    </source>
</evidence>
<dbReference type="GO" id="GO:0005525">
    <property type="term" value="F:GTP binding"/>
    <property type="evidence" value="ECO:0007669"/>
    <property type="project" value="UniProtKB-UniRule"/>
</dbReference>
<dbReference type="CDD" id="cd04163">
    <property type="entry name" value="Era"/>
    <property type="match status" value="1"/>
</dbReference>
<keyword evidence="6 7" id="KW-0342">GTP-binding</keyword>
<dbReference type="PROSITE" id="PS50823">
    <property type="entry name" value="KH_TYPE_2"/>
    <property type="match status" value="1"/>
</dbReference>
<dbReference type="NCBIfam" id="TIGR00436">
    <property type="entry name" value="era"/>
    <property type="match status" value="1"/>
</dbReference>
<evidence type="ECO:0000256" key="4">
    <source>
        <dbReference type="ARBA" id="ARBA00022741"/>
    </source>
</evidence>
<dbReference type="Gene3D" id="3.30.300.20">
    <property type="match status" value="1"/>
</dbReference>